<evidence type="ECO:0000259" key="3">
    <source>
        <dbReference type="PROSITE" id="PS50977"/>
    </source>
</evidence>
<dbReference type="Pfam" id="PF00440">
    <property type="entry name" value="TetR_N"/>
    <property type="match status" value="1"/>
</dbReference>
<dbReference type="AlphaFoldDB" id="A0A4R7J6B2"/>
<protein>
    <submittedName>
        <fullName evidence="4">Regulatory TetR family protein</fullName>
    </submittedName>
</protein>
<keyword evidence="5" id="KW-1185">Reference proteome</keyword>
<feature type="DNA-binding region" description="H-T-H motif" evidence="2">
    <location>
        <begin position="40"/>
        <end position="59"/>
    </location>
</feature>
<dbReference type="PROSITE" id="PS50977">
    <property type="entry name" value="HTH_TETR_2"/>
    <property type="match status" value="1"/>
</dbReference>
<name>A0A4R7J6B2_9ACTN</name>
<dbReference type="SUPFAM" id="SSF46689">
    <property type="entry name" value="Homeodomain-like"/>
    <property type="match status" value="1"/>
</dbReference>
<dbReference type="EMBL" id="SOAW01000001">
    <property type="protein sequence ID" value="TDT32910.1"/>
    <property type="molecule type" value="Genomic_DNA"/>
</dbReference>
<dbReference type="InterPro" id="IPR001647">
    <property type="entry name" value="HTH_TetR"/>
</dbReference>
<dbReference type="OrthoDB" id="3731146at2"/>
<gene>
    <name evidence="4" type="ORF">CLV29_0501</name>
</gene>
<keyword evidence="1 2" id="KW-0238">DNA-binding</keyword>
<sequence length="215" mass="24246">MHQSATRATGLRERRTARTARRLISTARAWTAERGLAGFTVEELCAEVEVSRRTFFNYFAKKEHAVLGIRTHDTELDRVAQEFLHSTEPLVTALITLSRRRWEILGHGFEDHAELMNALRQEPELHALMVEFAARIEHADAELVAEREGWAADDTRAITAVTLVGTFGRAVATEQFAADRPLSPTHFAERLSERLQQAAAMLTSTPETTTERNRP</sequence>
<comment type="caution">
    <text evidence="4">The sequence shown here is derived from an EMBL/GenBank/DDBJ whole genome shotgun (WGS) entry which is preliminary data.</text>
</comment>
<accession>A0A4R7J6B2</accession>
<reference evidence="4 5" key="1">
    <citation type="submission" date="2019-03" db="EMBL/GenBank/DDBJ databases">
        <title>Genomic Encyclopedia of Archaeal and Bacterial Type Strains, Phase II (KMG-II): from individual species to whole genera.</title>
        <authorList>
            <person name="Goeker M."/>
        </authorList>
    </citation>
    <scope>NUCLEOTIDE SEQUENCE [LARGE SCALE GENOMIC DNA]</scope>
    <source>
        <strain evidence="4 5">DSM 24323</strain>
    </source>
</reference>
<feature type="domain" description="HTH tetR-type" evidence="3">
    <location>
        <begin position="17"/>
        <end position="77"/>
    </location>
</feature>
<evidence type="ECO:0000256" key="1">
    <source>
        <dbReference type="ARBA" id="ARBA00023125"/>
    </source>
</evidence>
<evidence type="ECO:0000313" key="4">
    <source>
        <dbReference type="EMBL" id="TDT32910.1"/>
    </source>
</evidence>
<dbReference type="Gene3D" id="1.10.357.10">
    <property type="entry name" value="Tetracycline Repressor, domain 2"/>
    <property type="match status" value="1"/>
</dbReference>
<organism evidence="4 5">
    <name type="scientific">Naumannella halotolerans</name>
    <dbReference type="NCBI Taxonomy" id="993414"/>
    <lineage>
        <taxon>Bacteria</taxon>
        <taxon>Bacillati</taxon>
        <taxon>Actinomycetota</taxon>
        <taxon>Actinomycetes</taxon>
        <taxon>Propionibacteriales</taxon>
        <taxon>Propionibacteriaceae</taxon>
        <taxon>Naumannella</taxon>
    </lineage>
</organism>
<dbReference type="RefSeq" id="WP_133753494.1">
    <property type="nucleotide sequence ID" value="NZ_SOAW01000001.1"/>
</dbReference>
<dbReference type="GO" id="GO:0003677">
    <property type="term" value="F:DNA binding"/>
    <property type="evidence" value="ECO:0007669"/>
    <property type="project" value="UniProtKB-UniRule"/>
</dbReference>
<dbReference type="Proteomes" id="UP000295371">
    <property type="component" value="Unassembled WGS sequence"/>
</dbReference>
<evidence type="ECO:0000256" key="2">
    <source>
        <dbReference type="PROSITE-ProRule" id="PRU00335"/>
    </source>
</evidence>
<dbReference type="InterPro" id="IPR009057">
    <property type="entry name" value="Homeodomain-like_sf"/>
</dbReference>
<evidence type="ECO:0000313" key="5">
    <source>
        <dbReference type="Proteomes" id="UP000295371"/>
    </source>
</evidence>
<proteinExistence type="predicted"/>